<dbReference type="Proteomes" id="UP001651690">
    <property type="component" value="Unassembled WGS sequence"/>
</dbReference>
<dbReference type="RefSeq" id="WP_255064567.1">
    <property type="nucleotide sequence ID" value="NZ_JANDBD010000017.1"/>
</dbReference>
<keyword evidence="6" id="KW-0812">Transmembrane</keyword>
<dbReference type="SUPFAM" id="SSF81296">
    <property type="entry name" value="E set domains"/>
    <property type="match status" value="1"/>
</dbReference>
<evidence type="ECO:0000256" key="3">
    <source>
        <dbReference type="ARBA" id="ARBA00022729"/>
    </source>
</evidence>
<keyword evidence="4" id="KW-0186">Copper</keyword>
<dbReference type="Pfam" id="PF04234">
    <property type="entry name" value="CopC"/>
    <property type="match status" value="1"/>
</dbReference>
<keyword evidence="2" id="KW-0479">Metal-binding</keyword>
<dbReference type="InterPro" id="IPR032694">
    <property type="entry name" value="CopC/D"/>
</dbReference>
<feature type="region of interest" description="Disordered" evidence="5">
    <location>
        <begin position="181"/>
        <end position="205"/>
    </location>
</feature>
<reference evidence="9 10" key="1">
    <citation type="submission" date="2022-06" db="EMBL/GenBank/DDBJ databases">
        <title>Mycolicibacterium sp. CAU 1645 isolated from seawater.</title>
        <authorList>
            <person name="Kim W."/>
        </authorList>
    </citation>
    <scope>NUCLEOTIDE SEQUENCE [LARGE SCALE GENOMIC DNA]</scope>
    <source>
        <strain evidence="9 10">CAU 1645</strain>
    </source>
</reference>
<feature type="transmembrane region" description="Helical" evidence="6">
    <location>
        <begin position="158"/>
        <end position="176"/>
    </location>
</feature>
<evidence type="ECO:0000256" key="6">
    <source>
        <dbReference type="SAM" id="Phobius"/>
    </source>
</evidence>
<dbReference type="PANTHER" id="PTHR34820">
    <property type="entry name" value="INNER MEMBRANE PROTEIN YEBZ"/>
    <property type="match status" value="1"/>
</dbReference>
<comment type="subcellular location">
    <subcellularLocation>
        <location evidence="1">Cell envelope</location>
    </subcellularLocation>
</comment>
<comment type="caution">
    <text evidence="9">The sequence shown here is derived from an EMBL/GenBank/DDBJ whole genome shotgun (WGS) entry which is preliminary data.</text>
</comment>
<keyword evidence="6" id="KW-0472">Membrane</keyword>
<dbReference type="Gene3D" id="2.60.40.1220">
    <property type="match status" value="1"/>
</dbReference>
<evidence type="ECO:0000256" key="7">
    <source>
        <dbReference type="SAM" id="SignalP"/>
    </source>
</evidence>
<keyword evidence="3 7" id="KW-0732">Signal</keyword>
<proteinExistence type="predicted"/>
<feature type="signal peptide" evidence="7">
    <location>
        <begin position="1"/>
        <end position="27"/>
    </location>
</feature>
<dbReference type="InterPro" id="IPR014755">
    <property type="entry name" value="Cu-Rt/internalin_Ig-like"/>
</dbReference>
<evidence type="ECO:0000256" key="2">
    <source>
        <dbReference type="ARBA" id="ARBA00022723"/>
    </source>
</evidence>
<evidence type="ECO:0000256" key="5">
    <source>
        <dbReference type="SAM" id="MobiDB-lite"/>
    </source>
</evidence>
<protein>
    <submittedName>
        <fullName evidence="9">Copper resistance protein CopC</fullName>
    </submittedName>
</protein>
<evidence type="ECO:0000259" key="8">
    <source>
        <dbReference type="Pfam" id="PF04234"/>
    </source>
</evidence>
<feature type="chain" id="PRO_5045053034" evidence="7">
    <location>
        <begin position="28"/>
        <end position="205"/>
    </location>
</feature>
<keyword evidence="10" id="KW-1185">Reference proteome</keyword>
<dbReference type="EMBL" id="JANDBD010000017">
    <property type="protein sequence ID" value="MCP9276511.1"/>
    <property type="molecule type" value="Genomic_DNA"/>
</dbReference>
<name>A0ABT1MBF7_9MYCO</name>
<sequence length="205" mass="20871">MKPSARIISAALIALAFSLSGAGIAAAHTALASSDPSQGARVTAPLNDVVLTFTEDINPAFANIVVNGADGRNRVSASPQVEGPRLTAPVDRPGDGVYTVGYRVISADGHPVSGSYTFTIVGSPRDTSQPSTPGAVPSSTAAAQPQPTFSEGSDTKTSILTAAAAGLTLAGVIVFWQSRKHRRRTPGNEPPPADVPASGDETDAR</sequence>
<feature type="region of interest" description="Disordered" evidence="5">
    <location>
        <begin position="122"/>
        <end position="154"/>
    </location>
</feature>
<dbReference type="InterPro" id="IPR014756">
    <property type="entry name" value="Ig_E-set"/>
</dbReference>
<accession>A0ABT1MBF7</accession>
<evidence type="ECO:0000256" key="4">
    <source>
        <dbReference type="ARBA" id="ARBA00023008"/>
    </source>
</evidence>
<organism evidence="9 10">
    <name type="scientific">Mycolicibacterium arenosum</name>
    <dbReference type="NCBI Taxonomy" id="2952157"/>
    <lineage>
        <taxon>Bacteria</taxon>
        <taxon>Bacillati</taxon>
        <taxon>Actinomycetota</taxon>
        <taxon>Actinomycetes</taxon>
        <taxon>Mycobacteriales</taxon>
        <taxon>Mycobacteriaceae</taxon>
        <taxon>Mycolicibacterium</taxon>
    </lineage>
</organism>
<dbReference type="PANTHER" id="PTHR34820:SF4">
    <property type="entry name" value="INNER MEMBRANE PROTEIN YEBZ"/>
    <property type="match status" value="1"/>
</dbReference>
<evidence type="ECO:0000313" key="10">
    <source>
        <dbReference type="Proteomes" id="UP001651690"/>
    </source>
</evidence>
<gene>
    <name evidence="9" type="ORF">NM203_30425</name>
</gene>
<evidence type="ECO:0000256" key="1">
    <source>
        <dbReference type="ARBA" id="ARBA00004196"/>
    </source>
</evidence>
<evidence type="ECO:0000313" key="9">
    <source>
        <dbReference type="EMBL" id="MCP9276511.1"/>
    </source>
</evidence>
<dbReference type="InterPro" id="IPR007348">
    <property type="entry name" value="CopC_dom"/>
</dbReference>
<keyword evidence="6" id="KW-1133">Transmembrane helix</keyword>
<feature type="domain" description="CopC" evidence="8">
    <location>
        <begin position="28"/>
        <end position="120"/>
    </location>
</feature>